<sequence length="292" mass="33858">MKNLKLGTFLREPLLHFLLIGALLFFIYDVQNENIVDNNRIVISEAQINHLITLWEKKRQRLPTQVELENMIEQQIREEVMYREALAMGLDKNDSIVRRRLAQKVEFISSDLATLTEPTEIELKDYLSANSEKFKLPARINFVHVYIDISKHGTNAEAYANSLLNELTQAATKVNIDTLGDSLLLDQHYRQLTEQGISRLFGKSFAEQLFTLPVGSWQGPIQSGYGLHLIRIDNKTESQQQALNTIHEKVRMEWLAQQRHNMDKVFYNSLRQRYEIVIEKTLRKDTAATSKS</sequence>
<feature type="domain" description="PpiC" evidence="1">
    <location>
        <begin position="137"/>
        <end position="234"/>
    </location>
</feature>
<dbReference type="GO" id="GO:0003755">
    <property type="term" value="F:peptidyl-prolyl cis-trans isomerase activity"/>
    <property type="evidence" value="ECO:0007669"/>
    <property type="project" value="InterPro"/>
</dbReference>
<name>A0A3B0Y8G1_9ZZZZ</name>
<reference evidence="2" key="1">
    <citation type="submission" date="2018-06" db="EMBL/GenBank/DDBJ databases">
        <authorList>
            <person name="Zhirakovskaya E."/>
        </authorList>
    </citation>
    <scope>NUCLEOTIDE SEQUENCE</scope>
</reference>
<dbReference type="PANTHER" id="PTHR47245">
    <property type="entry name" value="PEPTIDYLPROLYL ISOMERASE"/>
    <property type="match status" value="1"/>
</dbReference>
<dbReference type="PROSITE" id="PS50198">
    <property type="entry name" value="PPIC_PPIASE_2"/>
    <property type="match status" value="1"/>
</dbReference>
<dbReference type="EMBL" id="UOFI01000056">
    <property type="protein sequence ID" value="VAW64656.1"/>
    <property type="molecule type" value="Genomic_DNA"/>
</dbReference>
<dbReference type="Gene3D" id="1.10.4030.10">
    <property type="entry name" value="Porin chaperone SurA, peptide-binding domain"/>
    <property type="match status" value="1"/>
</dbReference>
<organism evidence="2">
    <name type="scientific">hydrothermal vent metagenome</name>
    <dbReference type="NCBI Taxonomy" id="652676"/>
    <lineage>
        <taxon>unclassified sequences</taxon>
        <taxon>metagenomes</taxon>
        <taxon>ecological metagenomes</taxon>
    </lineage>
</organism>
<gene>
    <name evidence="2" type="ORF">MNBD_GAMMA09-993</name>
</gene>
<evidence type="ECO:0000259" key="1">
    <source>
        <dbReference type="PROSITE" id="PS50198"/>
    </source>
</evidence>
<protein>
    <recommendedName>
        <fullName evidence="1">PpiC domain-containing protein</fullName>
    </recommendedName>
</protein>
<dbReference type="SUPFAM" id="SSF54534">
    <property type="entry name" value="FKBP-like"/>
    <property type="match status" value="1"/>
</dbReference>
<dbReference type="InterPro" id="IPR046357">
    <property type="entry name" value="PPIase_dom_sf"/>
</dbReference>
<evidence type="ECO:0000313" key="2">
    <source>
        <dbReference type="EMBL" id="VAW64656.1"/>
    </source>
</evidence>
<dbReference type="InterPro" id="IPR050245">
    <property type="entry name" value="PrsA_foldase"/>
</dbReference>
<dbReference type="PANTHER" id="PTHR47245:SF2">
    <property type="entry name" value="PEPTIDYL-PROLYL CIS-TRANS ISOMERASE HP_0175-RELATED"/>
    <property type="match status" value="1"/>
</dbReference>
<proteinExistence type="predicted"/>
<dbReference type="InterPro" id="IPR000297">
    <property type="entry name" value="PPIase_PpiC"/>
</dbReference>
<dbReference type="Gene3D" id="3.10.50.40">
    <property type="match status" value="1"/>
</dbReference>
<accession>A0A3B0Y8G1</accession>
<dbReference type="AlphaFoldDB" id="A0A3B0Y8G1"/>
<dbReference type="Pfam" id="PF13145">
    <property type="entry name" value="Rotamase_2"/>
    <property type="match status" value="1"/>
</dbReference>